<dbReference type="PANTHER" id="PTHR43584">
    <property type="entry name" value="NUCLEOTIDYL TRANSFERASE"/>
    <property type="match status" value="1"/>
</dbReference>
<dbReference type="SUPFAM" id="SSF51161">
    <property type="entry name" value="Trimeric LpxA-like enzymes"/>
    <property type="match status" value="1"/>
</dbReference>
<dbReference type="EMBL" id="JAAZBX010000001">
    <property type="protein sequence ID" value="NLD25109.1"/>
    <property type="molecule type" value="Genomic_DNA"/>
</dbReference>
<gene>
    <name evidence="3" type="ORF">GX656_00505</name>
</gene>
<dbReference type="GO" id="GO:0016746">
    <property type="term" value="F:acyltransferase activity"/>
    <property type="evidence" value="ECO:0007669"/>
    <property type="project" value="UniProtKB-KW"/>
</dbReference>
<evidence type="ECO:0000313" key="4">
    <source>
        <dbReference type="Proteomes" id="UP000545876"/>
    </source>
</evidence>
<evidence type="ECO:0000256" key="1">
    <source>
        <dbReference type="ARBA" id="ARBA00022679"/>
    </source>
</evidence>
<evidence type="ECO:0000313" key="3">
    <source>
        <dbReference type="EMBL" id="NLD25109.1"/>
    </source>
</evidence>
<sequence>METTVNEKPESSQESTLHELDTQYLLDLEQTFAKDLLQSVQYSWEAIPLIKEYIILSRERLISEGYEEIEENIWVGEAVCINEISQIEGPLIIGRNSKIGFCANIRGGIIGENCEIGDSEIKNSILFNGVKVPHKSYVGDSLLGYMVHLGCGTSCMNLKSIKSPVSVKFFDKKINTGLRKFGSILGDFVDIGGNSTLNPGTVVGRNTTIYSGSLLSGYVPGNSICKTKSSIEIVEKI</sequence>
<dbReference type="AlphaFoldDB" id="A0A847CZF1"/>
<dbReference type="PANTHER" id="PTHR43584:SF8">
    <property type="entry name" value="N-ACETYLMURAMATE ALPHA-1-PHOSPHATE URIDYLYLTRANSFERASE"/>
    <property type="match status" value="1"/>
</dbReference>
<name>A0A847CZF1_9BACT</name>
<dbReference type="GO" id="GO:0016779">
    <property type="term" value="F:nucleotidyltransferase activity"/>
    <property type="evidence" value="ECO:0007669"/>
    <property type="project" value="UniProtKB-ARBA"/>
</dbReference>
<organism evidence="3 4">
    <name type="scientific">Candidatus Dojkabacteria bacterium</name>
    <dbReference type="NCBI Taxonomy" id="2099670"/>
    <lineage>
        <taxon>Bacteria</taxon>
        <taxon>Candidatus Dojkabacteria</taxon>
    </lineage>
</organism>
<protein>
    <submittedName>
        <fullName evidence="3">UDP-N-acetylglucosamine pyrophosphorylase</fullName>
    </submittedName>
</protein>
<dbReference type="Proteomes" id="UP000545876">
    <property type="component" value="Unassembled WGS sequence"/>
</dbReference>
<keyword evidence="1" id="KW-0808">Transferase</keyword>
<proteinExistence type="predicted"/>
<dbReference type="Gene3D" id="2.160.10.10">
    <property type="entry name" value="Hexapeptide repeat proteins"/>
    <property type="match status" value="1"/>
</dbReference>
<keyword evidence="2" id="KW-0012">Acyltransferase</keyword>
<accession>A0A847CZF1</accession>
<comment type="caution">
    <text evidence="3">The sequence shown here is derived from an EMBL/GenBank/DDBJ whole genome shotgun (WGS) entry which is preliminary data.</text>
</comment>
<evidence type="ECO:0000256" key="2">
    <source>
        <dbReference type="ARBA" id="ARBA00023315"/>
    </source>
</evidence>
<dbReference type="InterPro" id="IPR050065">
    <property type="entry name" value="GlmU-like"/>
</dbReference>
<reference evidence="3 4" key="1">
    <citation type="journal article" date="2020" name="Biotechnol. Biofuels">
        <title>New insights from the biogas microbiome by comprehensive genome-resolved metagenomics of nearly 1600 species originating from multiple anaerobic digesters.</title>
        <authorList>
            <person name="Campanaro S."/>
            <person name="Treu L."/>
            <person name="Rodriguez-R L.M."/>
            <person name="Kovalovszki A."/>
            <person name="Ziels R.M."/>
            <person name="Maus I."/>
            <person name="Zhu X."/>
            <person name="Kougias P.G."/>
            <person name="Basile A."/>
            <person name="Luo G."/>
            <person name="Schluter A."/>
            <person name="Konstantinidis K.T."/>
            <person name="Angelidaki I."/>
        </authorList>
    </citation>
    <scope>NUCLEOTIDE SEQUENCE [LARGE SCALE GENOMIC DNA]</scope>
    <source>
        <strain evidence="3">AS06rmzACSIP_65</strain>
    </source>
</reference>
<dbReference type="InterPro" id="IPR011004">
    <property type="entry name" value="Trimer_LpxA-like_sf"/>
</dbReference>